<reference evidence="2 3" key="1">
    <citation type="journal article" date="2014" name="Genome Announc.">
        <title>Draft Genome Sequences of Three Alkaliphilic Bacillus Strains, Bacillus wakoensis JCM 9140T, Bacillus akibai JCM 9157T, and Bacillus hemicellulosilyticus JCM 9152T.</title>
        <authorList>
            <person name="Yuki M."/>
            <person name="Oshima K."/>
            <person name="Suda W."/>
            <person name="Oshida Y."/>
            <person name="Kitamura K."/>
            <person name="Iida T."/>
            <person name="Hattori M."/>
            <person name="Ohkuma M."/>
        </authorList>
    </citation>
    <scope>NUCLEOTIDE SEQUENCE [LARGE SCALE GENOMIC DNA]</scope>
    <source>
        <strain evidence="2 3">JCM 9157</strain>
    </source>
</reference>
<keyword evidence="3" id="KW-1185">Reference proteome</keyword>
<sequence length="218" mass="26546">MVFTQYYPQFTLEQRSLLYHTLYDKGLWKNEYWGDESQIKTLLTPKQLTEDFNKIEDFIFQEKVDERTIKEYEETTYAPWLLFVTRCVSVKRRNLDKVGWFDERFKKYGLEDWELGYRLHLEGVSFVSMRERVGYHQEHPKAQSEADGNNENLKYMFEKFGFSDPELNLFSFCPAYDNIALYKDHLRSLDKLKKKGKKKKYKNMNQEWKSLAKEFYYQ</sequence>
<dbReference type="InterPro" id="IPR029044">
    <property type="entry name" value="Nucleotide-diphossugar_trans"/>
</dbReference>
<evidence type="ECO:0000259" key="1">
    <source>
        <dbReference type="Pfam" id="PF10111"/>
    </source>
</evidence>
<protein>
    <recommendedName>
        <fullName evidence="1">Glycosyltransferase 2-like prokaryotic type domain-containing protein</fullName>
    </recommendedName>
</protein>
<dbReference type="eggNOG" id="COG1216">
    <property type="taxonomic scope" value="Bacteria"/>
</dbReference>
<name>W4QVG8_HALA3</name>
<gene>
    <name evidence="2" type="ORF">JCM9157_3289</name>
</gene>
<organism evidence="2 3">
    <name type="scientific">Halalkalibacter akibai (strain ATCC 43226 / DSM 21942 / CIP 109018 / JCM 9157 / 1139)</name>
    <name type="common">Bacillus akibai</name>
    <dbReference type="NCBI Taxonomy" id="1236973"/>
    <lineage>
        <taxon>Bacteria</taxon>
        <taxon>Bacillati</taxon>
        <taxon>Bacillota</taxon>
        <taxon>Bacilli</taxon>
        <taxon>Bacillales</taxon>
        <taxon>Bacillaceae</taxon>
        <taxon>Halalkalibacter</taxon>
    </lineage>
</organism>
<dbReference type="SUPFAM" id="SSF53448">
    <property type="entry name" value="Nucleotide-diphospho-sugar transferases"/>
    <property type="match status" value="1"/>
</dbReference>
<dbReference type="Proteomes" id="UP000018896">
    <property type="component" value="Unassembled WGS sequence"/>
</dbReference>
<dbReference type="AlphaFoldDB" id="W4QVG8"/>
<dbReference type="Gene3D" id="3.90.550.10">
    <property type="entry name" value="Spore Coat Polysaccharide Biosynthesis Protein SpsA, Chain A"/>
    <property type="match status" value="1"/>
</dbReference>
<dbReference type="Pfam" id="PF10111">
    <property type="entry name" value="Glyco_tranf_2_2"/>
    <property type="match status" value="1"/>
</dbReference>
<feature type="domain" description="Glycosyltransferase 2-like prokaryotic type" evidence="1">
    <location>
        <begin position="49"/>
        <end position="203"/>
    </location>
</feature>
<dbReference type="InterPro" id="IPR019290">
    <property type="entry name" value="GlycosylTrfase-like_prok"/>
</dbReference>
<accession>W4QVG8</accession>
<evidence type="ECO:0000313" key="2">
    <source>
        <dbReference type="EMBL" id="GAE36140.1"/>
    </source>
</evidence>
<dbReference type="STRING" id="1236973.JCM9157_3289"/>
<comment type="caution">
    <text evidence="2">The sequence shown here is derived from an EMBL/GenBank/DDBJ whole genome shotgun (WGS) entry which is preliminary data.</text>
</comment>
<dbReference type="EMBL" id="BAUV01000029">
    <property type="protein sequence ID" value="GAE36140.1"/>
    <property type="molecule type" value="Genomic_DNA"/>
</dbReference>
<proteinExistence type="predicted"/>
<evidence type="ECO:0000313" key="3">
    <source>
        <dbReference type="Proteomes" id="UP000018896"/>
    </source>
</evidence>